<dbReference type="InterPro" id="IPR042099">
    <property type="entry name" value="ANL_N_sf"/>
</dbReference>
<dbReference type="InterPro" id="IPR020845">
    <property type="entry name" value="AMP-binding_CS"/>
</dbReference>
<dbReference type="InterPro" id="IPR036736">
    <property type="entry name" value="ACP-like_sf"/>
</dbReference>
<evidence type="ECO:0000259" key="4">
    <source>
        <dbReference type="PROSITE" id="PS50075"/>
    </source>
</evidence>
<dbReference type="SUPFAM" id="SSF56801">
    <property type="entry name" value="Acetyl-CoA synthetase-like"/>
    <property type="match status" value="1"/>
</dbReference>
<dbReference type="PROSITE" id="PS00455">
    <property type="entry name" value="AMP_BINDING"/>
    <property type="match status" value="1"/>
</dbReference>
<dbReference type="EMBL" id="CP043494">
    <property type="protein sequence ID" value="WNG47490.1"/>
    <property type="molecule type" value="Genomic_DNA"/>
</dbReference>
<dbReference type="SUPFAM" id="SSF47336">
    <property type="entry name" value="ACP-like"/>
    <property type="match status" value="1"/>
</dbReference>
<dbReference type="Gene3D" id="3.30.300.30">
    <property type="match status" value="1"/>
</dbReference>
<feature type="region of interest" description="Disordered" evidence="3">
    <location>
        <begin position="157"/>
        <end position="177"/>
    </location>
</feature>
<evidence type="ECO:0000256" key="1">
    <source>
        <dbReference type="ARBA" id="ARBA00022450"/>
    </source>
</evidence>
<dbReference type="Gene3D" id="3.40.50.12780">
    <property type="entry name" value="N-terminal domain of ligase-like"/>
    <property type="match status" value="1"/>
</dbReference>
<dbReference type="PANTHER" id="PTHR44845">
    <property type="entry name" value="CARRIER DOMAIN-CONTAINING PROTEIN"/>
    <property type="match status" value="1"/>
</dbReference>
<dbReference type="PROSITE" id="PS50075">
    <property type="entry name" value="CARRIER"/>
    <property type="match status" value="1"/>
</dbReference>
<keyword evidence="6" id="KW-1185">Reference proteome</keyword>
<sequence>MWSVLHGPSLPLSANWTIEGALTQMMEANPARREAPALLTDEGSVSFQELSTQAHHLSRALRTRLRGTSSSLPQGTPLVGVCMSRGPALVELLLAVLQAGCAYLPLEPSHPRARLEHIIADAAPSLIVTGPEHEALVRQLASTSPCWVLDPRAPLEQEDAAPQAPEPPSSRSPAGERPFAVLYTSGSTGRPRGVCLPHRAAQNRFLWMWRAFPFTEGEVCCFKTPLGFVDSIWELFGALLQGVPVAVAPDGLERQPERLLAFAERHGVSRLIVVPSLLRLLVPHLPPHPDAAGAPLKKLRMWTCSGEALPPALAGTFLARRPGDVLLNLYGSTEIMGDVTAHVVRAGEDPIPIGRPISNTTLELLDDAGAPVRAGERGTLHVRGANLALGYLGYGRSSAAWAEGGRRYDTRDLCRMVRDPVDGDWTLLHEGRGDRQVKLFGNRFDLAELERTLLQCEGVMGAVALVHEDSAGPSLLGFVQPREPGAVALETLRAACTQALPPYAQPALYLIERFPLLPNGKLDRQRLLALGVERAAPHEDPYTAAWRAVLPRAPMEEDVDFFQAGGTSLLAVDLLRRLREAGVTVSLERFYAAPSLGALRRGGSAEATSHGLILRGVETARGALGTAAVNLLADRFAEIDPLARVLGGTRADLHALFTSYLETCATEGLSFAATDDQGDLVGCVVAADFSRVHTHAREGRFVLAPALGPLDAVMSALSDPWCHQESEPGPGEWVYVMLLAVAGQQREVARVTRELESAVIASARARGYRGVVTVNTHALTQQVCEELGYRTEARLDVRGFVHEGTRPFAQVPEGGAELRLHVLRL</sequence>
<keyword evidence="1" id="KW-0596">Phosphopantetheine</keyword>
<evidence type="ECO:0000313" key="6">
    <source>
        <dbReference type="Proteomes" id="UP001611383"/>
    </source>
</evidence>
<protein>
    <submittedName>
        <fullName evidence="5">AMP-binding protein</fullName>
    </submittedName>
</protein>
<reference evidence="5 6" key="1">
    <citation type="submission" date="2019-08" db="EMBL/GenBank/DDBJ databases">
        <title>Archangium and Cystobacter genomes.</title>
        <authorList>
            <person name="Chen I.-C.K."/>
            <person name="Wielgoss S."/>
        </authorList>
    </citation>
    <scope>NUCLEOTIDE SEQUENCE [LARGE SCALE GENOMIC DNA]</scope>
    <source>
        <strain evidence="5 6">Cbm 6</strain>
    </source>
</reference>
<dbReference type="Gene3D" id="1.10.1200.10">
    <property type="entry name" value="ACP-like"/>
    <property type="match status" value="1"/>
</dbReference>
<gene>
    <name evidence="5" type="ORF">F0U60_27750</name>
</gene>
<dbReference type="Gene3D" id="3.40.630.30">
    <property type="match status" value="1"/>
</dbReference>
<dbReference type="CDD" id="cd05930">
    <property type="entry name" value="A_NRPS"/>
    <property type="match status" value="1"/>
</dbReference>
<dbReference type="InterPro" id="IPR000873">
    <property type="entry name" value="AMP-dep_synth/lig_dom"/>
</dbReference>
<keyword evidence="2" id="KW-0597">Phosphoprotein</keyword>
<dbReference type="Pfam" id="PF00550">
    <property type="entry name" value="PP-binding"/>
    <property type="match status" value="1"/>
</dbReference>
<dbReference type="Proteomes" id="UP001611383">
    <property type="component" value="Chromosome"/>
</dbReference>
<evidence type="ECO:0000256" key="3">
    <source>
        <dbReference type="SAM" id="MobiDB-lite"/>
    </source>
</evidence>
<name>A0ABY9WWG4_9BACT</name>
<dbReference type="Pfam" id="PF00501">
    <property type="entry name" value="AMP-binding"/>
    <property type="match status" value="1"/>
</dbReference>
<accession>A0ABY9WWG4</accession>
<dbReference type="InterPro" id="IPR045851">
    <property type="entry name" value="AMP-bd_C_sf"/>
</dbReference>
<proteinExistence type="predicted"/>
<organism evidence="5 6">
    <name type="scientific">Archangium minus</name>
    <dbReference type="NCBI Taxonomy" id="83450"/>
    <lineage>
        <taxon>Bacteria</taxon>
        <taxon>Pseudomonadati</taxon>
        <taxon>Myxococcota</taxon>
        <taxon>Myxococcia</taxon>
        <taxon>Myxococcales</taxon>
        <taxon>Cystobacterineae</taxon>
        <taxon>Archangiaceae</taxon>
        <taxon>Archangium</taxon>
    </lineage>
</organism>
<evidence type="ECO:0000313" key="5">
    <source>
        <dbReference type="EMBL" id="WNG47490.1"/>
    </source>
</evidence>
<dbReference type="PANTHER" id="PTHR44845:SF6">
    <property type="entry name" value="BETA-ALANINE-ACTIVATING ENZYME"/>
    <property type="match status" value="1"/>
</dbReference>
<feature type="domain" description="Carrier" evidence="4">
    <location>
        <begin position="533"/>
        <end position="607"/>
    </location>
</feature>
<dbReference type="InterPro" id="IPR009081">
    <property type="entry name" value="PP-bd_ACP"/>
</dbReference>
<evidence type="ECO:0000256" key="2">
    <source>
        <dbReference type="ARBA" id="ARBA00022553"/>
    </source>
</evidence>